<keyword evidence="9" id="KW-1185">Reference proteome</keyword>
<evidence type="ECO:0000256" key="3">
    <source>
        <dbReference type="ARBA" id="ARBA00022946"/>
    </source>
</evidence>
<evidence type="ECO:0000313" key="8">
    <source>
        <dbReference type="EMBL" id="NWH65603.1"/>
    </source>
</evidence>
<feature type="non-terminal residue" evidence="8">
    <location>
        <position position="107"/>
    </location>
</feature>
<dbReference type="InterPro" id="IPR000473">
    <property type="entry name" value="Ribosomal_bL36"/>
</dbReference>
<dbReference type="PANTHER" id="PTHR46909:SF1">
    <property type="entry name" value="LARGE RIBOSOMAL SUBUNIT PROTEIN BL36M"/>
    <property type="match status" value="1"/>
</dbReference>
<dbReference type="PANTHER" id="PTHR46909">
    <property type="entry name" value="39S RIBOSOMAL PROTEIN L36, MITOCHONDRIAL"/>
    <property type="match status" value="1"/>
</dbReference>
<evidence type="ECO:0000256" key="5">
    <source>
        <dbReference type="ARBA" id="ARBA00023128"/>
    </source>
</evidence>
<feature type="non-terminal residue" evidence="8">
    <location>
        <position position="1"/>
    </location>
</feature>
<keyword evidence="4 7" id="KW-0689">Ribosomal protein</keyword>
<evidence type="ECO:0000256" key="6">
    <source>
        <dbReference type="ARBA" id="ARBA00023274"/>
    </source>
</evidence>
<evidence type="ECO:0000256" key="1">
    <source>
        <dbReference type="ARBA" id="ARBA00004173"/>
    </source>
</evidence>
<evidence type="ECO:0000256" key="4">
    <source>
        <dbReference type="ARBA" id="ARBA00022980"/>
    </source>
</evidence>
<dbReference type="GO" id="GO:0005762">
    <property type="term" value="C:mitochondrial large ribosomal subunit"/>
    <property type="evidence" value="ECO:0007669"/>
    <property type="project" value="TreeGrafter"/>
</dbReference>
<dbReference type="GO" id="GO:0003735">
    <property type="term" value="F:structural constituent of ribosome"/>
    <property type="evidence" value="ECO:0007669"/>
    <property type="project" value="InterPro"/>
</dbReference>
<comment type="similarity">
    <text evidence="2 7">Belongs to the bacterial ribosomal protein bL36 family.</text>
</comment>
<name>A0A7K4JK47_GEOCA</name>
<protein>
    <recommendedName>
        <fullName evidence="7">Ribosomal protein</fullName>
    </recommendedName>
</protein>
<dbReference type="GO" id="GO:0006412">
    <property type="term" value="P:translation"/>
    <property type="evidence" value="ECO:0007669"/>
    <property type="project" value="InterPro"/>
</dbReference>
<dbReference type="Pfam" id="PF00444">
    <property type="entry name" value="Ribosomal_L36"/>
    <property type="match status" value="1"/>
</dbReference>
<reference evidence="8 9" key="1">
    <citation type="submission" date="2019-09" db="EMBL/GenBank/DDBJ databases">
        <title>Bird 10,000 Genomes (B10K) Project - Family phase.</title>
        <authorList>
            <person name="Zhang G."/>
        </authorList>
    </citation>
    <scope>NUCLEOTIDE SEQUENCE [LARGE SCALE GENOMIC DNA]</scope>
    <source>
        <strain evidence="8">B10K-CU-031-07</strain>
        <tissue evidence="8">Muscle</tissue>
    </source>
</reference>
<accession>A0A7K4JK47</accession>
<proteinExistence type="inferred from homology"/>
<evidence type="ECO:0000256" key="2">
    <source>
        <dbReference type="ARBA" id="ARBA00007645"/>
    </source>
</evidence>
<dbReference type="HAMAP" id="MF_00251">
    <property type="entry name" value="Ribosomal_bL36"/>
    <property type="match status" value="1"/>
</dbReference>
<organism evidence="8 9">
    <name type="scientific">Geococcyx californianus</name>
    <name type="common">Greater roadrunner</name>
    <name type="synonym">Saurothera californiana</name>
    <dbReference type="NCBI Taxonomy" id="8947"/>
    <lineage>
        <taxon>Eukaryota</taxon>
        <taxon>Metazoa</taxon>
        <taxon>Chordata</taxon>
        <taxon>Craniata</taxon>
        <taxon>Vertebrata</taxon>
        <taxon>Euteleostomi</taxon>
        <taxon>Archelosauria</taxon>
        <taxon>Archosauria</taxon>
        <taxon>Dinosauria</taxon>
        <taxon>Saurischia</taxon>
        <taxon>Theropoda</taxon>
        <taxon>Coelurosauria</taxon>
        <taxon>Aves</taxon>
        <taxon>Neognathae</taxon>
        <taxon>Neoaves</taxon>
        <taxon>Otidimorphae</taxon>
        <taxon>Cuculiformes</taxon>
        <taxon>Neomorphidae</taxon>
        <taxon>Geococcyx</taxon>
    </lineage>
</organism>
<dbReference type="SUPFAM" id="SSF57840">
    <property type="entry name" value="Ribosomal protein L36"/>
    <property type="match status" value="1"/>
</dbReference>
<evidence type="ECO:0000256" key="7">
    <source>
        <dbReference type="RuleBase" id="RU000570"/>
    </source>
</evidence>
<comment type="caution">
    <text evidence="8">The sequence shown here is derived from an EMBL/GenBank/DDBJ whole genome shotgun (WGS) entry which is preliminary data.</text>
</comment>
<dbReference type="Proteomes" id="UP000531151">
    <property type="component" value="Unassembled WGS sequence"/>
</dbReference>
<dbReference type="AlphaFoldDB" id="A0A7K4JK47"/>
<dbReference type="InterPro" id="IPR052143">
    <property type="entry name" value="Mitoribosomal_bL36m"/>
</dbReference>
<dbReference type="OrthoDB" id="10265903at2759"/>
<comment type="subcellular location">
    <subcellularLocation>
        <location evidence="1">Mitochondrion</location>
    </subcellularLocation>
</comment>
<keyword evidence="3" id="KW-0809">Transit peptide</keyword>
<keyword evidence="5" id="KW-0496">Mitochondrion</keyword>
<evidence type="ECO:0000313" key="9">
    <source>
        <dbReference type="Proteomes" id="UP000531151"/>
    </source>
</evidence>
<keyword evidence="6 7" id="KW-0687">Ribonucleoprotein</keyword>
<dbReference type="EMBL" id="VWPV01028079">
    <property type="protein sequence ID" value="NWH65603.1"/>
    <property type="molecule type" value="Genomic_DNA"/>
</dbReference>
<gene>
    <name evidence="8" type="primary">Mrpl36</name>
    <name evidence="8" type="ORF">GEOCAL_R13576</name>
</gene>
<dbReference type="InterPro" id="IPR035977">
    <property type="entry name" value="Ribosomal_bL36_sp"/>
</dbReference>
<sequence length="107" mass="11745">MLALLARATFGPLHSLGRSPFSALAPWRQAAAALRAPVSWAPPLWCGAANPHGLLAVLPPAGLLPLLAGLKSKVSLKRRCKDCFVVRRRGRLYVYCKTNPRHKQRKL</sequence>
<dbReference type="NCBIfam" id="TIGR01022">
    <property type="entry name" value="rpmJ_bact"/>
    <property type="match status" value="1"/>
</dbReference>